<dbReference type="Gene3D" id="3.40.50.2300">
    <property type="match status" value="1"/>
</dbReference>
<dbReference type="PANTHER" id="PTHR43384">
    <property type="entry name" value="SEPTUM SITE-DETERMINING PROTEIN MIND HOMOLOG, CHLOROPLASTIC-RELATED"/>
    <property type="match status" value="1"/>
</dbReference>
<keyword evidence="1" id="KW-0547">Nucleotide-binding</keyword>
<evidence type="ECO:0000256" key="2">
    <source>
        <dbReference type="ARBA" id="ARBA00022840"/>
    </source>
</evidence>
<dbReference type="EMBL" id="JAIWIU010000027">
    <property type="protein sequence ID" value="MCA2015441.1"/>
    <property type="molecule type" value="Genomic_DNA"/>
</dbReference>
<keyword evidence="6" id="KW-1185">Reference proteome</keyword>
<keyword evidence="3" id="KW-0597">Phosphoprotein</keyword>
<keyword evidence="2" id="KW-0067">ATP-binding</keyword>
<protein>
    <recommendedName>
        <fullName evidence="4">Response regulatory domain-containing protein</fullName>
    </recommendedName>
</protein>
<feature type="modified residue" description="4-aspartylphosphate" evidence="3">
    <location>
        <position position="67"/>
    </location>
</feature>
<evidence type="ECO:0000256" key="3">
    <source>
        <dbReference type="PROSITE-ProRule" id="PRU00169"/>
    </source>
</evidence>
<evidence type="ECO:0000256" key="1">
    <source>
        <dbReference type="ARBA" id="ARBA00022741"/>
    </source>
</evidence>
<dbReference type="PANTHER" id="PTHR43384:SF6">
    <property type="entry name" value="SEPTUM SITE-DETERMINING PROTEIN MIND HOMOLOG, CHLOROPLASTIC"/>
    <property type="match status" value="1"/>
</dbReference>
<evidence type="ECO:0000313" key="5">
    <source>
        <dbReference type="EMBL" id="MCA2015441.1"/>
    </source>
</evidence>
<gene>
    <name evidence="5" type="ORF">LDJ79_04905</name>
</gene>
<organism evidence="5 6">
    <name type="scientific">Vibrio tritonius</name>
    <dbReference type="NCBI Taxonomy" id="1435069"/>
    <lineage>
        <taxon>Bacteria</taxon>
        <taxon>Pseudomonadati</taxon>
        <taxon>Pseudomonadota</taxon>
        <taxon>Gammaproteobacteria</taxon>
        <taxon>Vibrionales</taxon>
        <taxon>Vibrionaceae</taxon>
        <taxon>Vibrio</taxon>
    </lineage>
</organism>
<dbReference type="InterPro" id="IPR027417">
    <property type="entry name" value="P-loop_NTPase"/>
</dbReference>
<reference evidence="6" key="1">
    <citation type="submission" date="2023-07" db="EMBL/GenBank/DDBJ databases">
        <title>Molecular identification of indigenous halophilic bacteria isolated from red sea cost, biodegradation of synthetic dyes and assessment of degraded metabolite toxicity.</title>
        <authorList>
            <person name="Chaieb K."/>
            <person name="Altayb H.N."/>
        </authorList>
    </citation>
    <scope>NUCLEOTIDE SEQUENCE [LARGE SCALE GENOMIC DNA]</scope>
    <source>
        <strain evidence="6">K20</strain>
    </source>
</reference>
<dbReference type="InterPro" id="IPR001789">
    <property type="entry name" value="Sig_transdc_resp-reg_receiver"/>
</dbReference>
<dbReference type="InterPro" id="IPR011006">
    <property type="entry name" value="CheY-like_superfamily"/>
</dbReference>
<proteinExistence type="predicted"/>
<comment type="caution">
    <text evidence="5">The sequence shown here is derived from an EMBL/GenBank/DDBJ whole genome shotgun (WGS) entry which is preliminary data.</text>
</comment>
<sequence length="403" mass="44376">MSEQQLQYTADELGSIVLFTTQKDQVALYADDFQRLNCAPENVFLGNVEKATQWVKDNAIPMAMFVDIDQEHYPLESLASLIEVTGPTCKIVALGSQVNLDLYRNMLAQGIFDYLLKPITLDRLAATLSSMKKGVLEEQLIGRTIAVTGVKGGLGTSTIAFGIAQMLANQSRISTALVDYDRTNGCLGLLAGINQDGGLDGVLKSDNLDVRYLHRSMTQVSDKLSLLNQVPNYQVAEERLAEDHVLTLGATLCQMFNQVVWDLPASQPQGALDVLNCAQSRIIVVDYTVTAARNTLRLLENIGDETDGQRIVIVANLRQETSQSISREEFEKFIGRRIDLQLPTADKVLEQQLLKGPLKVSELGEFSSALAHLVDLACGRPSVKKEKRNLLALFSTVFERKAS</sequence>
<name>A0ABS7YKN4_9VIBR</name>
<dbReference type="SUPFAM" id="SSF52172">
    <property type="entry name" value="CheY-like"/>
    <property type="match status" value="1"/>
</dbReference>
<dbReference type="SUPFAM" id="SSF52540">
    <property type="entry name" value="P-loop containing nucleoside triphosphate hydrolases"/>
    <property type="match status" value="1"/>
</dbReference>
<dbReference type="Proteomes" id="UP001199044">
    <property type="component" value="Unassembled WGS sequence"/>
</dbReference>
<evidence type="ECO:0000313" key="6">
    <source>
        <dbReference type="Proteomes" id="UP001199044"/>
    </source>
</evidence>
<evidence type="ECO:0000259" key="4">
    <source>
        <dbReference type="PROSITE" id="PS50110"/>
    </source>
</evidence>
<dbReference type="Gene3D" id="3.40.50.300">
    <property type="entry name" value="P-loop containing nucleotide triphosphate hydrolases"/>
    <property type="match status" value="1"/>
</dbReference>
<feature type="domain" description="Response regulatory" evidence="4">
    <location>
        <begin position="15"/>
        <end position="132"/>
    </location>
</feature>
<dbReference type="RefSeq" id="WP_225249786.1">
    <property type="nucleotide sequence ID" value="NZ_JAIWIU010000027.1"/>
</dbReference>
<dbReference type="PROSITE" id="PS50110">
    <property type="entry name" value="RESPONSE_REGULATORY"/>
    <property type="match status" value="1"/>
</dbReference>
<accession>A0ABS7YKN4</accession>
<dbReference type="InterPro" id="IPR050625">
    <property type="entry name" value="ParA/MinD_ATPase"/>
</dbReference>